<evidence type="ECO:0000313" key="1">
    <source>
        <dbReference type="EMBL" id="KOF70285.1"/>
    </source>
</evidence>
<reference evidence="1" key="1">
    <citation type="submission" date="2015-07" db="EMBL/GenBank/DDBJ databases">
        <title>MeaNS - Measles Nucleotide Surveillance Program.</title>
        <authorList>
            <person name="Tran T."/>
            <person name="Druce J."/>
        </authorList>
    </citation>
    <scope>NUCLEOTIDE SEQUENCE</scope>
    <source>
        <strain evidence="1">UCB-OBI-ISO-001</strain>
        <tissue evidence="1">Gonad</tissue>
    </source>
</reference>
<organism evidence="1">
    <name type="scientific">Octopus bimaculoides</name>
    <name type="common">California two-spotted octopus</name>
    <dbReference type="NCBI Taxonomy" id="37653"/>
    <lineage>
        <taxon>Eukaryota</taxon>
        <taxon>Metazoa</taxon>
        <taxon>Spiralia</taxon>
        <taxon>Lophotrochozoa</taxon>
        <taxon>Mollusca</taxon>
        <taxon>Cephalopoda</taxon>
        <taxon>Coleoidea</taxon>
        <taxon>Octopodiformes</taxon>
        <taxon>Octopoda</taxon>
        <taxon>Incirrata</taxon>
        <taxon>Octopodidae</taxon>
        <taxon>Octopus</taxon>
    </lineage>
</organism>
<name>A0A0L8G121_OCTBM</name>
<proteinExistence type="predicted"/>
<dbReference type="EMBL" id="KQ424891">
    <property type="protein sequence ID" value="KOF70285.1"/>
    <property type="molecule type" value="Genomic_DNA"/>
</dbReference>
<accession>A0A0L8G121</accession>
<dbReference type="AlphaFoldDB" id="A0A0L8G121"/>
<gene>
    <name evidence="1" type="ORF">OCBIM_22003127mg</name>
</gene>
<sequence>MHTHTYTDHVFVCAHTIQIAGDYLSYKGEVFCFWVVSYPEIHKTLTVTLKT</sequence>
<protein>
    <submittedName>
        <fullName evidence="1">Uncharacterized protein</fullName>
    </submittedName>
</protein>